<protein>
    <submittedName>
        <fullName evidence="2">Uncharacterized protein</fullName>
    </submittedName>
</protein>
<dbReference type="RefSeq" id="WP_162459774.1">
    <property type="nucleotide sequence ID" value="NZ_WOGU01000009.1"/>
</dbReference>
<dbReference type="EMBL" id="WOGU01000009">
    <property type="protein sequence ID" value="MUN63853.1"/>
    <property type="molecule type" value="Genomic_DNA"/>
</dbReference>
<sequence length="47" mass="4843">MSHSIDLSGPYTRTGAGSSISNAGVTCGGWPRTAARVGSVRWYGSID</sequence>
<reference evidence="2 3" key="1">
    <citation type="submission" date="2019-12" db="EMBL/GenBank/DDBJ databases">
        <authorList>
            <person name="Shi Y."/>
        </authorList>
    </citation>
    <scope>NUCLEOTIDE SEQUENCE [LARGE SCALE GENOMIC DNA]</scope>
    <source>
        <strain evidence="2 3">JCM 17929</strain>
    </source>
</reference>
<gene>
    <name evidence="2" type="ORF">GMA12_12015</name>
</gene>
<evidence type="ECO:0000313" key="2">
    <source>
        <dbReference type="EMBL" id="MUN63853.1"/>
    </source>
</evidence>
<organism evidence="2 3">
    <name type="scientific">Kocuria sediminis</name>
    <dbReference type="NCBI Taxonomy" id="1038857"/>
    <lineage>
        <taxon>Bacteria</taxon>
        <taxon>Bacillati</taxon>
        <taxon>Actinomycetota</taxon>
        <taxon>Actinomycetes</taxon>
        <taxon>Micrococcales</taxon>
        <taxon>Micrococcaceae</taxon>
        <taxon>Kocuria</taxon>
    </lineage>
</organism>
<evidence type="ECO:0000313" key="3">
    <source>
        <dbReference type="Proteomes" id="UP000436989"/>
    </source>
</evidence>
<comment type="caution">
    <text evidence="2">The sequence shown here is derived from an EMBL/GenBank/DDBJ whole genome shotgun (WGS) entry which is preliminary data.</text>
</comment>
<feature type="region of interest" description="Disordered" evidence="1">
    <location>
        <begin position="1"/>
        <end position="23"/>
    </location>
</feature>
<dbReference type="AlphaFoldDB" id="A0A6N8GRE6"/>
<keyword evidence="3" id="KW-1185">Reference proteome</keyword>
<accession>A0A6N8GRE6</accession>
<proteinExistence type="predicted"/>
<dbReference type="Proteomes" id="UP000436989">
    <property type="component" value="Unassembled WGS sequence"/>
</dbReference>
<evidence type="ECO:0000256" key="1">
    <source>
        <dbReference type="SAM" id="MobiDB-lite"/>
    </source>
</evidence>
<name>A0A6N8GRE6_9MICC</name>